<evidence type="ECO:0000256" key="6">
    <source>
        <dbReference type="RuleBase" id="RU363108"/>
    </source>
</evidence>
<reference evidence="7" key="2">
    <citation type="submission" date="2020-05" db="UniProtKB">
        <authorList>
            <consortium name="EnsemblMetazoa"/>
        </authorList>
    </citation>
    <scope>IDENTIFICATION</scope>
    <source>
        <strain evidence="7">MINIMUS1</strain>
    </source>
</reference>
<keyword evidence="3 6" id="KW-0812">Transmembrane</keyword>
<reference evidence="8" key="1">
    <citation type="submission" date="2013-03" db="EMBL/GenBank/DDBJ databases">
        <title>The Genome Sequence of Anopheles minimus MINIMUS1.</title>
        <authorList>
            <consortium name="The Broad Institute Genomics Platform"/>
            <person name="Neafsey D.E."/>
            <person name="Walton C."/>
            <person name="Walker B."/>
            <person name="Young S.K."/>
            <person name="Zeng Q."/>
            <person name="Gargeya S."/>
            <person name="Fitzgerald M."/>
            <person name="Haas B."/>
            <person name="Abouelleil A."/>
            <person name="Allen A.W."/>
            <person name="Alvarado L."/>
            <person name="Arachchi H.M."/>
            <person name="Berlin A.M."/>
            <person name="Chapman S.B."/>
            <person name="Gainer-Dewar J."/>
            <person name="Goldberg J."/>
            <person name="Griggs A."/>
            <person name="Gujja S."/>
            <person name="Hansen M."/>
            <person name="Howarth C."/>
            <person name="Imamovic A."/>
            <person name="Ireland A."/>
            <person name="Larimer J."/>
            <person name="McCowan C."/>
            <person name="Murphy C."/>
            <person name="Pearson M."/>
            <person name="Poon T.W."/>
            <person name="Priest M."/>
            <person name="Roberts A."/>
            <person name="Saif S."/>
            <person name="Shea T."/>
            <person name="Sisk P."/>
            <person name="Sykes S."/>
            <person name="Wortman J."/>
            <person name="Nusbaum C."/>
            <person name="Birren B."/>
        </authorList>
    </citation>
    <scope>NUCLEOTIDE SEQUENCE [LARGE SCALE GENOMIC DNA]</scope>
    <source>
        <strain evidence="8">MINIMUS1</strain>
    </source>
</reference>
<protein>
    <recommendedName>
        <fullName evidence="6">Gustatory receptor</fullName>
    </recommendedName>
</protein>
<keyword evidence="4 6" id="KW-1133">Transmembrane helix</keyword>
<comment type="subcellular location">
    <subcellularLocation>
        <location evidence="1 6">Cell membrane</location>
        <topology evidence="1 6">Multi-pass membrane protein</topology>
    </subcellularLocation>
</comment>
<comment type="caution">
    <text evidence="6">Lacks conserved residue(s) required for the propagation of feature annotation.</text>
</comment>
<comment type="function">
    <text evidence="6">Gustatory receptor which mediates acceptance or avoidance behavior, depending on its substrates.</text>
</comment>
<feature type="transmembrane region" description="Helical" evidence="6">
    <location>
        <begin position="69"/>
        <end position="89"/>
    </location>
</feature>
<evidence type="ECO:0000256" key="2">
    <source>
        <dbReference type="ARBA" id="ARBA00022475"/>
    </source>
</evidence>
<feature type="transmembrane region" description="Helical" evidence="6">
    <location>
        <begin position="134"/>
        <end position="152"/>
    </location>
</feature>
<keyword evidence="8" id="KW-1185">Reference proteome</keyword>
<evidence type="ECO:0000313" key="7">
    <source>
        <dbReference type="EnsemblMetazoa" id="AMIN015480-PA"/>
    </source>
</evidence>
<feature type="transmembrane region" description="Helical" evidence="6">
    <location>
        <begin position="245"/>
        <end position="265"/>
    </location>
</feature>
<evidence type="ECO:0000256" key="4">
    <source>
        <dbReference type="ARBA" id="ARBA00022989"/>
    </source>
</evidence>
<dbReference type="VEuPathDB" id="VectorBase:AMIN015480"/>
<dbReference type="InterPro" id="IPR013604">
    <property type="entry name" value="7TM_chemorcpt"/>
</dbReference>
<evidence type="ECO:0000256" key="1">
    <source>
        <dbReference type="ARBA" id="ARBA00004651"/>
    </source>
</evidence>
<dbReference type="GO" id="GO:0005886">
    <property type="term" value="C:plasma membrane"/>
    <property type="evidence" value="ECO:0007669"/>
    <property type="project" value="UniProtKB-SubCell"/>
</dbReference>
<dbReference type="AlphaFoldDB" id="A0A182WQI8"/>
<dbReference type="GO" id="GO:0050909">
    <property type="term" value="P:sensory perception of taste"/>
    <property type="evidence" value="ECO:0007669"/>
    <property type="project" value="InterPro"/>
</dbReference>
<feature type="transmembrane region" description="Helical" evidence="6">
    <location>
        <begin position="37"/>
        <end position="57"/>
    </location>
</feature>
<keyword evidence="2 6" id="KW-1003">Cell membrane</keyword>
<keyword evidence="6" id="KW-0675">Receptor</keyword>
<comment type="similarity">
    <text evidence="6">Belongs to the insect chemoreceptor superfamily. Gustatory receptor (GR) family.</text>
</comment>
<keyword evidence="5 6" id="KW-0472">Membrane</keyword>
<organism evidence="7 8">
    <name type="scientific">Anopheles minimus</name>
    <dbReference type="NCBI Taxonomy" id="112268"/>
    <lineage>
        <taxon>Eukaryota</taxon>
        <taxon>Metazoa</taxon>
        <taxon>Ecdysozoa</taxon>
        <taxon>Arthropoda</taxon>
        <taxon>Hexapoda</taxon>
        <taxon>Insecta</taxon>
        <taxon>Pterygota</taxon>
        <taxon>Neoptera</taxon>
        <taxon>Endopterygota</taxon>
        <taxon>Diptera</taxon>
        <taxon>Nematocera</taxon>
        <taxon>Culicoidea</taxon>
        <taxon>Culicidae</taxon>
        <taxon>Anophelinae</taxon>
        <taxon>Anopheles</taxon>
    </lineage>
</organism>
<accession>A0A182WQI8</accession>
<proteinExistence type="inferred from homology"/>
<evidence type="ECO:0000313" key="8">
    <source>
        <dbReference type="Proteomes" id="UP000075920"/>
    </source>
</evidence>
<dbReference type="EnsemblMetazoa" id="AMIN015480-RA">
    <property type="protein sequence ID" value="AMIN015480-PA"/>
    <property type="gene ID" value="AMIN015480"/>
</dbReference>
<name>A0A182WQI8_9DIPT</name>
<dbReference type="Pfam" id="PF08395">
    <property type="entry name" value="7tm_7"/>
    <property type="match status" value="1"/>
</dbReference>
<dbReference type="GO" id="GO:0007165">
    <property type="term" value="P:signal transduction"/>
    <property type="evidence" value="ECO:0007669"/>
    <property type="project" value="UniProtKB-KW"/>
</dbReference>
<keyword evidence="6" id="KW-0807">Transducer</keyword>
<evidence type="ECO:0000256" key="5">
    <source>
        <dbReference type="ARBA" id="ARBA00023136"/>
    </source>
</evidence>
<dbReference type="Proteomes" id="UP000075920">
    <property type="component" value="Unassembled WGS sequence"/>
</dbReference>
<evidence type="ECO:0000256" key="3">
    <source>
        <dbReference type="ARBA" id="ARBA00022692"/>
    </source>
</evidence>
<sequence length="385" mass="45401">MEAVQYFRSFYNFYRHHRIDPADKTNPFKLNPHRHKLFIVKSILILVGCSLVGLYGKSFEENFIPNRGCINRMINWCCLISTLITAFIVEWESLASCKEDVQIWNTFHAIETALNVCNRNSRIIFSKSQRLYKVIFYTLISLLCVMAAILLLEYRQMEKALVDFIIIFELLSTVDLHRMLHMLLYIHILTSYLNKLKEDIRLAVLTINGDMGGKNHDRVVQEQLNKCGTCYFLCMKAFNQIHDQFSWAVFMVCLKFSIILWNEMYWSVYRAIMETSFELFCLNVVPYHFTFMSFTWSCESLYAEIKSLSQLLYMVNMNKASDTIKVRITQLMLLLDYKVFIFYTFGVYKVSYKLIVKYAISGATKVSFIAQIMKDFYTDMMIEVQ</sequence>